<protein>
    <submittedName>
        <fullName evidence="8">Putative ABC transport system ATP-binding protein</fullName>
    </submittedName>
</protein>
<dbReference type="GO" id="GO:0005886">
    <property type="term" value="C:plasma membrane"/>
    <property type="evidence" value="ECO:0007669"/>
    <property type="project" value="UniProtKB-SubCell"/>
</dbReference>
<dbReference type="PROSITE" id="PS50893">
    <property type="entry name" value="ABC_TRANSPORTER_2"/>
    <property type="match status" value="1"/>
</dbReference>
<keyword evidence="4 5" id="KW-0472">Membrane</keyword>
<dbReference type="OrthoDB" id="4966664at2"/>
<dbReference type="AlphaFoldDB" id="A0A1M7RJE0"/>
<dbReference type="EMBL" id="FRCS01000014">
    <property type="protein sequence ID" value="SHN46279.1"/>
    <property type="molecule type" value="Genomic_DNA"/>
</dbReference>
<dbReference type="Gene3D" id="3.40.50.300">
    <property type="entry name" value="P-loop containing nucleotide triphosphate hydrolases"/>
    <property type="match status" value="1"/>
</dbReference>
<keyword evidence="3 5" id="KW-1133">Transmembrane helix</keyword>
<dbReference type="STRING" id="134849.SAMN05443668_114112"/>
<dbReference type="RefSeq" id="WP_073263129.1">
    <property type="nucleotide sequence ID" value="NZ_FRCS01000014.1"/>
</dbReference>
<feature type="transmembrane region" description="Helical" evidence="5">
    <location>
        <begin position="277"/>
        <end position="300"/>
    </location>
</feature>
<keyword evidence="2 5" id="KW-0812">Transmembrane</keyword>
<evidence type="ECO:0000313" key="8">
    <source>
        <dbReference type="EMBL" id="SHN46279.1"/>
    </source>
</evidence>
<dbReference type="InterPro" id="IPR039421">
    <property type="entry name" value="Type_1_exporter"/>
</dbReference>
<dbReference type="PROSITE" id="PS50929">
    <property type="entry name" value="ABC_TM1F"/>
    <property type="match status" value="1"/>
</dbReference>
<keyword evidence="9" id="KW-1185">Reference proteome</keyword>
<dbReference type="GO" id="GO:0016887">
    <property type="term" value="F:ATP hydrolysis activity"/>
    <property type="evidence" value="ECO:0007669"/>
    <property type="project" value="InterPro"/>
</dbReference>
<dbReference type="GO" id="GO:0015421">
    <property type="term" value="F:ABC-type oligopeptide transporter activity"/>
    <property type="evidence" value="ECO:0007669"/>
    <property type="project" value="TreeGrafter"/>
</dbReference>
<evidence type="ECO:0000256" key="4">
    <source>
        <dbReference type="ARBA" id="ARBA00023136"/>
    </source>
</evidence>
<dbReference type="Pfam" id="PF00005">
    <property type="entry name" value="ABC_tran"/>
    <property type="match status" value="1"/>
</dbReference>
<dbReference type="GO" id="GO:0005524">
    <property type="term" value="F:ATP binding"/>
    <property type="evidence" value="ECO:0007669"/>
    <property type="project" value="UniProtKB-KW"/>
</dbReference>
<dbReference type="InterPro" id="IPR011527">
    <property type="entry name" value="ABC1_TM_dom"/>
</dbReference>
<feature type="transmembrane region" description="Helical" evidence="5">
    <location>
        <begin position="165"/>
        <end position="185"/>
    </location>
</feature>
<dbReference type="CDD" id="cd07346">
    <property type="entry name" value="ABC_6TM_exporters"/>
    <property type="match status" value="1"/>
</dbReference>
<dbReference type="Proteomes" id="UP000184440">
    <property type="component" value="Unassembled WGS sequence"/>
</dbReference>
<evidence type="ECO:0000259" key="7">
    <source>
        <dbReference type="PROSITE" id="PS50929"/>
    </source>
</evidence>
<dbReference type="InterPro" id="IPR017871">
    <property type="entry name" value="ABC_transporter-like_CS"/>
</dbReference>
<reference evidence="8 9" key="1">
    <citation type="submission" date="2016-11" db="EMBL/GenBank/DDBJ databases">
        <authorList>
            <person name="Jaros S."/>
            <person name="Januszkiewicz K."/>
            <person name="Wedrychowicz H."/>
        </authorList>
    </citation>
    <scope>NUCLEOTIDE SEQUENCE [LARGE SCALE GENOMIC DNA]</scope>
    <source>
        <strain evidence="8 9">DSM 46144</strain>
    </source>
</reference>
<dbReference type="PANTHER" id="PTHR43394">
    <property type="entry name" value="ATP-DEPENDENT PERMEASE MDL1, MITOCHONDRIAL"/>
    <property type="match status" value="1"/>
</dbReference>
<feature type="transmembrane region" description="Helical" evidence="5">
    <location>
        <begin position="142"/>
        <end position="159"/>
    </location>
</feature>
<dbReference type="InterPro" id="IPR003439">
    <property type="entry name" value="ABC_transporter-like_ATP-bd"/>
</dbReference>
<gene>
    <name evidence="8" type="ORF">SAMN05443668_114112</name>
</gene>
<evidence type="ECO:0000256" key="1">
    <source>
        <dbReference type="ARBA" id="ARBA00004651"/>
    </source>
</evidence>
<keyword evidence="8" id="KW-0067">ATP-binding</keyword>
<feature type="transmembrane region" description="Helical" evidence="5">
    <location>
        <begin position="62"/>
        <end position="80"/>
    </location>
</feature>
<proteinExistence type="predicted"/>
<accession>A0A1M7RJE0</accession>
<evidence type="ECO:0000256" key="2">
    <source>
        <dbReference type="ARBA" id="ARBA00022692"/>
    </source>
</evidence>
<dbReference type="InterPro" id="IPR036640">
    <property type="entry name" value="ABC1_TM_sf"/>
</dbReference>
<evidence type="ECO:0000313" key="9">
    <source>
        <dbReference type="Proteomes" id="UP000184440"/>
    </source>
</evidence>
<dbReference type="Pfam" id="PF00664">
    <property type="entry name" value="ABC_membrane"/>
    <property type="match status" value="1"/>
</dbReference>
<organism evidence="8 9">
    <name type="scientific">Cryptosporangium aurantiacum</name>
    <dbReference type="NCBI Taxonomy" id="134849"/>
    <lineage>
        <taxon>Bacteria</taxon>
        <taxon>Bacillati</taxon>
        <taxon>Actinomycetota</taxon>
        <taxon>Actinomycetes</taxon>
        <taxon>Cryptosporangiales</taxon>
        <taxon>Cryptosporangiaceae</taxon>
        <taxon>Cryptosporangium</taxon>
    </lineage>
</organism>
<dbReference type="SUPFAM" id="SSF52540">
    <property type="entry name" value="P-loop containing nucleoside triphosphate hydrolases"/>
    <property type="match status" value="1"/>
</dbReference>
<feature type="domain" description="ABC transmembrane type-1" evidence="7">
    <location>
        <begin position="27"/>
        <end position="298"/>
    </location>
</feature>
<comment type="subcellular location">
    <subcellularLocation>
        <location evidence="1">Cell membrane</location>
        <topology evidence="1">Multi-pass membrane protein</topology>
    </subcellularLocation>
</comment>
<dbReference type="Gene3D" id="1.20.1560.10">
    <property type="entry name" value="ABC transporter type 1, transmembrane domain"/>
    <property type="match status" value="1"/>
</dbReference>
<feature type="domain" description="ABC transporter" evidence="6">
    <location>
        <begin position="331"/>
        <end position="572"/>
    </location>
</feature>
<sequence>MGSASSGPGGSRVLIRAVTRNGRRLTVGSLLIGAHQTCETLVPILIGVIIDRAVATGDRSSLGFWVAVLAGLFTVLTLVYRFGARQLMLAIAWEAHQLRMELSGKILDPRGIRTDLPAGELLTVSTSDADNTSYLLDYIPRIFGSIVATVVAAVALFVIDVPLGLLVLIGTPIVLVGLQLSSPLITKRVASQQELAGKATSLATDLVSGVRPLRGIGAERAASDRYHRVSQLSLRAQLRAARTQGGYLTASTTLSTLLACGVAILAGYFALTGQITVGQLITVIGLAQFLIEPFTLLAIVPSWVAEARASANRVAMVLDAEPLLPPADRPLADGPVRVELAGLRFGPLDGLDLRIEPGEVVGIVATQPADGEALVKILSGRVAPEEYEGSIRVGGHPLHEIERDVVRAALLVQPHKSDLFGGSIEQNVLAGAGDHDRELFEDVLRSSAADEVISAHPEGLEHVIVERGANLSGGQRQRVALARALLVRSQILVLHDPTTAMDSVTEHVIAQGVRTLRHSGGDNYTTVLVASSPALMAITDRVIVLDGGRIVGEGTHADLGADDEIYRKTVLR</sequence>
<dbReference type="InterPro" id="IPR027417">
    <property type="entry name" value="P-loop_NTPase"/>
</dbReference>
<name>A0A1M7RJE0_9ACTN</name>
<feature type="transmembrane region" description="Helical" evidence="5">
    <location>
        <begin position="247"/>
        <end position="271"/>
    </location>
</feature>
<dbReference type="PROSITE" id="PS00211">
    <property type="entry name" value="ABC_TRANSPORTER_1"/>
    <property type="match status" value="1"/>
</dbReference>
<evidence type="ECO:0000256" key="3">
    <source>
        <dbReference type="ARBA" id="ARBA00022989"/>
    </source>
</evidence>
<keyword evidence="8" id="KW-0547">Nucleotide-binding</keyword>
<dbReference type="SUPFAM" id="SSF90123">
    <property type="entry name" value="ABC transporter transmembrane region"/>
    <property type="match status" value="1"/>
</dbReference>
<evidence type="ECO:0000256" key="5">
    <source>
        <dbReference type="SAM" id="Phobius"/>
    </source>
</evidence>
<evidence type="ECO:0000259" key="6">
    <source>
        <dbReference type="PROSITE" id="PS50893"/>
    </source>
</evidence>
<dbReference type="PANTHER" id="PTHR43394:SF1">
    <property type="entry name" value="ATP-BINDING CASSETTE SUB-FAMILY B MEMBER 10, MITOCHONDRIAL"/>
    <property type="match status" value="1"/>
</dbReference>